<dbReference type="InterPro" id="IPR000014">
    <property type="entry name" value="PAS"/>
</dbReference>
<dbReference type="InterPro" id="IPR000160">
    <property type="entry name" value="GGDEF_dom"/>
</dbReference>
<evidence type="ECO:0000313" key="5">
    <source>
        <dbReference type="Proteomes" id="UP000029264"/>
    </source>
</evidence>
<keyword evidence="5" id="KW-1185">Reference proteome</keyword>
<dbReference type="RefSeq" id="WP_037441569.1">
    <property type="nucleotide sequence ID" value="NZ_JPEO01000004.1"/>
</dbReference>
<dbReference type="eggNOG" id="COG2202">
    <property type="taxonomic scope" value="Bacteria"/>
</dbReference>
<evidence type="ECO:0000259" key="3">
    <source>
        <dbReference type="PROSITE" id="PS50887"/>
    </source>
</evidence>
<dbReference type="Gene3D" id="3.30.450.20">
    <property type="entry name" value="PAS domain"/>
    <property type="match status" value="1"/>
</dbReference>
<dbReference type="Proteomes" id="UP000029264">
    <property type="component" value="Unassembled WGS sequence"/>
</dbReference>
<dbReference type="PROSITE" id="PS50887">
    <property type="entry name" value="GGDEF"/>
    <property type="match status" value="1"/>
</dbReference>
<evidence type="ECO:0000313" key="4">
    <source>
        <dbReference type="EMBL" id="KFZ37761.1"/>
    </source>
</evidence>
<dbReference type="InterPro" id="IPR000700">
    <property type="entry name" value="PAS-assoc_C"/>
</dbReference>
<dbReference type="STRING" id="1515746.HR45_07845"/>
<proteinExistence type="predicted"/>
<dbReference type="SMART" id="SM00267">
    <property type="entry name" value="GGDEF"/>
    <property type="match status" value="1"/>
</dbReference>
<protein>
    <submittedName>
        <fullName evidence="4">Diguanylate cyclase</fullName>
    </submittedName>
</protein>
<evidence type="ECO:0000256" key="1">
    <source>
        <dbReference type="SAM" id="Coils"/>
    </source>
</evidence>
<dbReference type="OrthoDB" id="766410at2"/>
<feature type="coiled-coil region" evidence="1">
    <location>
        <begin position="1"/>
        <end position="35"/>
    </location>
</feature>
<dbReference type="InterPro" id="IPR052155">
    <property type="entry name" value="Biofilm_reg_signaling"/>
</dbReference>
<dbReference type="InterPro" id="IPR029787">
    <property type="entry name" value="Nucleotide_cyclase"/>
</dbReference>
<feature type="domain" description="PAC" evidence="2">
    <location>
        <begin position="102"/>
        <end position="155"/>
    </location>
</feature>
<dbReference type="CDD" id="cd01949">
    <property type="entry name" value="GGDEF"/>
    <property type="match status" value="1"/>
</dbReference>
<dbReference type="InterPro" id="IPR043128">
    <property type="entry name" value="Rev_trsase/Diguanyl_cyclase"/>
</dbReference>
<dbReference type="InterPro" id="IPR035965">
    <property type="entry name" value="PAS-like_dom_sf"/>
</dbReference>
<dbReference type="Pfam" id="PF00990">
    <property type="entry name" value="GGDEF"/>
    <property type="match status" value="1"/>
</dbReference>
<dbReference type="Gene3D" id="3.30.70.270">
    <property type="match status" value="1"/>
</dbReference>
<organism evidence="4 5">
    <name type="scientific">Shewanella mangrovi</name>
    <dbReference type="NCBI Taxonomy" id="1515746"/>
    <lineage>
        <taxon>Bacteria</taxon>
        <taxon>Pseudomonadati</taxon>
        <taxon>Pseudomonadota</taxon>
        <taxon>Gammaproteobacteria</taxon>
        <taxon>Alteromonadales</taxon>
        <taxon>Shewanellaceae</taxon>
        <taxon>Shewanella</taxon>
    </lineage>
</organism>
<dbReference type="InterPro" id="IPR013655">
    <property type="entry name" value="PAS_fold_3"/>
</dbReference>
<evidence type="ECO:0000259" key="2">
    <source>
        <dbReference type="PROSITE" id="PS50113"/>
    </source>
</evidence>
<dbReference type="AlphaFoldDB" id="A0A094JZ98"/>
<accession>A0A094JZ98</accession>
<keyword evidence="1" id="KW-0175">Coiled coil</keyword>
<dbReference type="PANTHER" id="PTHR44757:SF2">
    <property type="entry name" value="BIOFILM ARCHITECTURE MAINTENANCE PROTEIN MBAA"/>
    <property type="match status" value="1"/>
</dbReference>
<dbReference type="PANTHER" id="PTHR44757">
    <property type="entry name" value="DIGUANYLATE CYCLASE DGCP"/>
    <property type="match status" value="1"/>
</dbReference>
<sequence>MNENLKKLQQLEQENARLKRENARLQEKLNAALDGTGLCLWEHHLPSGQLTIFNMEWGKMLGFNSQELEAHFDIWKSKLHPDDYAEVVGAFEDHLAGKTSSYQAVHRMLHKNGSHSWVADRGRVVEFTEDGTPLRVMGTHIDITQEKRYELALAKLASTDPLTGVLNRAKLEQEFDQLNQTQVKQRAVLIFIDLDNFKSVNDQLGHQAGDKVLMLVAEWLNELAPANTQIARMGGDEFVMLSCCCDSNTVSGFTQTLLKRAEQAIKLDNGTAKIGFSIGVCEFAIPCNDFNALYQLADNAMYRVKKNGKNGVAYATVDSLNTASENA</sequence>
<dbReference type="InterPro" id="IPR001610">
    <property type="entry name" value="PAC"/>
</dbReference>
<dbReference type="Pfam" id="PF08447">
    <property type="entry name" value="PAS_3"/>
    <property type="match status" value="1"/>
</dbReference>
<dbReference type="EMBL" id="JPEO01000004">
    <property type="protein sequence ID" value="KFZ37761.1"/>
    <property type="molecule type" value="Genomic_DNA"/>
</dbReference>
<gene>
    <name evidence="4" type="ORF">HR45_07845</name>
</gene>
<dbReference type="NCBIfam" id="TIGR00229">
    <property type="entry name" value="sensory_box"/>
    <property type="match status" value="1"/>
</dbReference>
<feature type="domain" description="GGDEF" evidence="3">
    <location>
        <begin position="185"/>
        <end position="317"/>
    </location>
</feature>
<dbReference type="eggNOG" id="COG2199">
    <property type="taxonomic scope" value="Bacteria"/>
</dbReference>
<dbReference type="SUPFAM" id="SSF55073">
    <property type="entry name" value="Nucleotide cyclase"/>
    <property type="match status" value="1"/>
</dbReference>
<dbReference type="SMART" id="SM00086">
    <property type="entry name" value="PAC"/>
    <property type="match status" value="1"/>
</dbReference>
<dbReference type="PROSITE" id="PS50113">
    <property type="entry name" value="PAC"/>
    <property type="match status" value="1"/>
</dbReference>
<dbReference type="NCBIfam" id="TIGR00254">
    <property type="entry name" value="GGDEF"/>
    <property type="match status" value="1"/>
</dbReference>
<comment type="caution">
    <text evidence="4">The sequence shown here is derived from an EMBL/GenBank/DDBJ whole genome shotgun (WGS) entry which is preliminary data.</text>
</comment>
<reference evidence="4 5" key="1">
    <citation type="submission" date="2014-06" db="EMBL/GenBank/DDBJ databases">
        <title>Shewanella sp. YQH10.</title>
        <authorList>
            <person name="Liu Y."/>
            <person name="Zeng R."/>
        </authorList>
    </citation>
    <scope>NUCLEOTIDE SEQUENCE [LARGE SCALE GENOMIC DNA]</scope>
    <source>
        <strain evidence="4 5">YQH10</strain>
    </source>
</reference>
<name>A0A094JZ98_9GAMM</name>
<dbReference type="SUPFAM" id="SSF55785">
    <property type="entry name" value="PYP-like sensor domain (PAS domain)"/>
    <property type="match status" value="1"/>
</dbReference>